<comment type="caution">
    <text evidence="4">The sequence shown here is derived from an EMBL/GenBank/DDBJ whole genome shotgun (WGS) entry which is preliminary data.</text>
</comment>
<evidence type="ECO:0000259" key="3">
    <source>
        <dbReference type="PROSITE" id="PS50102"/>
    </source>
</evidence>
<feature type="domain" description="RRM" evidence="3">
    <location>
        <begin position="1"/>
        <end position="45"/>
    </location>
</feature>
<keyword evidence="1" id="KW-0694">RNA-binding</keyword>
<dbReference type="Pfam" id="PF00076">
    <property type="entry name" value="RRM_1"/>
    <property type="match status" value="1"/>
</dbReference>
<name>A0AAV3PAZ1_LITER</name>
<sequence length="140" mass="16281">MELISDPRGFGFVQYLDPDDVVDAKHHMDGKVFQGRQLTVVFAEKNRKKPTEMRARDCGRNRVYDRRRSPPRSISPLGKRYVRERRLSRDYRERSFSPSPASQGWWWGIFLQSRGGDGGPGKSLSLSRSRSRILDPVDYH</sequence>
<dbReference type="InterPro" id="IPR035979">
    <property type="entry name" value="RBD_domain_sf"/>
</dbReference>
<dbReference type="InterPro" id="IPR012677">
    <property type="entry name" value="Nucleotide-bd_a/b_plait_sf"/>
</dbReference>
<evidence type="ECO:0000256" key="2">
    <source>
        <dbReference type="SAM" id="MobiDB-lite"/>
    </source>
</evidence>
<organism evidence="4 5">
    <name type="scientific">Lithospermum erythrorhizon</name>
    <name type="common">Purple gromwell</name>
    <name type="synonym">Lithospermum officinale var. erythrorhizon</name>
    <dbReference type="NCBI Taxonomy" id="34254"/>
    <lineage>
        <taxon>Eukaryota</taxon>
        <taxon>Viridiplantae</taxon>
        <taxon>Streptophyta</taxon>
        <taxon>Embryophyta</taxon>
        <taxon>Tracheophyta</taxon>
        <taxon>Spermatophyta</taxon>
        <taxon>Magnoliopsida</taxon>
        <taxon>eudicotyledons</taxon>
        <taxon>Gunneridae</taxon>
        <taxon>Pentapetalae</taxon>
        <taxon>asterids</taxon>
        <taxon>lamiids</taxon>
        <taxon>Boraginales</taxon>
        <taxon>Boraginaceae</taxon>
        <taxon>Boraginoideae</taxon>
        <taxon>Lithospermeae</taxon>
        <taxon>Lithospermum</taxon>
    </lineage>
</organism>
<dbReference type="Proteomes" id="UP001454036">
    <property type="component" value="Unassembled WGS sequence"/>
</dbReference>
<dbReference type="GO" id="GO:0003723">
    <property type="term" value="F:RNA binding"/>
    <property type="evidence" value="ECO:0007669"/>
    <property type="project" value="UniProtKB-UniRule"/>
</dbReference>
<dbReference type="EMBL" id="BAABME010001059">
    <property type="protein sequence ID" value="GAA0147288.1"/>
    <property type="molecule type" value="Genomic_DNA"/>
</dbReference>
<dbReference type="Gene3D" id="3.30.70.330">
    <property type="match status" value="1"/>
</dbReference>
<evidence type="ECO:0000313" key="5">
    <source>
        <dbReference type="Proteomes" id="UP001454036"/>
    </source>
</evidence>
<dbReference type="InterPro" id="IPR050441">
    <property type="entry name" value="RBM"/>
</dbReference>
<feature type="region of interest" description="Disordered" evidence="2">
    <location>
        <begin position="60"/>
        <end position="79"/>
    </location>
</feature>
<evidence type="ECO:0000313" key="4">
    <source>
        <dbReference type="EMBL" id="GAA0147288.1"/>
    </source>
</evidence>
<gene>
    <name evidence="4" type="ORF">LIER_07025</name>
</gene>
<dbReference type="PROSITE" id="PS50102">
    <property type="entry name" value="RRM"/>
    <property type="match status" value="1"/>
</dbReference>
<dbReference type="PANTHER" id="PTHR48034">
    <property type="entry name" value="TRANSFORMER-2 SEX-DETERMINING PROTEIN-RELATED"/>
    <property type="match status" value="1"/>
</dbReference>
<accession>A0AAV3PAZ1</accession>
<protein>
    <recommendedName>
        <fullName evidence="3">RRM domain-containing protein</fullName>
    </recommendedName>
</protein>
<dbReference type="InterPro" id="IPR000504">
    <property type="entry name" value="RRM_dom"/>
</dbReference>
<dbReference type="SUPFAM" id="SSF54928">
    <property type="entry name" value="RNA-binding domain, RBD"/>
    <property type="match status" value="1"/>
</dbReference>
<evidence type="ECO:0000256" key="1">
    <source>
        <dbReference type="PROSITE-ProRule" id="PRU00176"/>
    </source>
</evidence>
<reference evidence="4 5" key="1">
    <citation type="submission" date="2024-01" db="EMBL/GenBank/DDBJ databases">
        <title>The complete chloroplast genome sequence of Lithospermum erythrorhizon: insights into the phylogenetic relationship among Boraginaceae species and the maternal lineages of purple gromwells.</title>
        <authorList>
            <person name="Okada T."/>
            <person name="Watanabe K."/>
        </authorList>
    </citation>
    <scope>NUCLEOTIDE SEQUENCE [LARGE SCALE GENOMIC DNA]</scope>
</reference>
<keyword evidence="5" id="KW-1185">Reference proteome</keyword>
<proteinExistence type="predicted"/>
<dbReference type="AlphaFoldDB" id="A0AAV3PAZ1"/>